<accession>A0ABR2Z3L8</accession>
<evidence type="ECO:0000313" key="4">
    <source>
        <dbReference type="Proteomes" id="UP001491310"/>
    </source>
</evidence>
<feature type="compositionally biased region" description="Low complexity" evidence="1">
    <location>
        <begin position="212"/>
        <end position="222"/>
    </location>
</feature>
<reference evidence="3 4" key="1">
    <citation type="journal article" date="2024" name="Nat. Commun.">
        <title>Phylogenomics reveals the evolutionary origins of lichenization in chlorophyte algae.</title>
        <authorList>
            <person name="Puginier C."/>
            <person name="Libourel C."/>
            <person name="Otte J."/>
            <person name="Skaloud P."/>
            <person name="Haon M."/>
            <person name="Grisel S."/>
            <person name="Petersen M."/>
            <person name="Berrin J.G."/>
            <person name="Delaux P.M."/>
            <person name="Dal Grande F."/>
            <person name="Keller J."/>
        </authorList>
    </citation>
    <scope>NUCLEOTIDE SEQUENCE [LARGE SCALE GENOMIC DNA]</scope>
    <source>
        <strain evidence="3 4">SAG 216-7</strain>
    </source>
</reference>
<gene>
    <name evidence="3" type="ORF">WJX75_002573</name>
</gene>
<evidence type="ECO:0000256" key="1">
    <source>
        <dbReference type="SAM" id="MobiDB-lite"/>
    </source>
</evidence>
<feature type="compositionally biased region" description="Polar residues" evidence="1">
    <location>
        <begin position="1000"/>
        <end position="1016"/>
    </location>
</feature>
<sequence length="1016" mass="103256">MNRRRAHSLVKSVPQSVGTEREKFFKRRALLAAAVLILHTSLLTEAAANRDYEPAVRLGEEGGLSENYSRRIPLRRLQQASSSDVTQVQTRAKNTIDGQLNFPDPSTGPKPEVLAQQFTSKVAQAVPMVGPKLVNLTNAIYQNTDLAPLMSRLVSLAQSNIVGAFPGQNPYGFQADPNTFCLFAVPKAGAATDPASQLDSWLAKNPLDSLGSSLQQSGLPGQNGKLPTLPDGSSISNWAARQPITPPDSGVIGLQKDGKTYACTPYQPFGGGASPLSYASSAQSPLAAALPDTSPLFPSDGSTPIRASAAAGALPAPAAAPGLLSPEEFTAQYLSGAGSAKAPSSAAASAPSTAADILADFADEAFYGAAPAPGGYGSAGVKRPPIAYYNAATGGVVVTPPKSLFTSFSKSLDKVMQGASGNPFFDCVTMNSGVPPFKSFVQVNGNNAQTLANHFVSYLKGDLSTPDGGLADKFTFENPFDPNSKPINLKFNAERPYFNLPQGGLPFLAQPQAGTGGPASLQQGGPPLLPPNALPQPGVAAAGGLAAPVDTSNTPSFTSVVFDGYLSDCTVIIGSYPHGDGTFDKANDFQSVVVDGAWSMALATAKLHAGQVAYIVPAAKGNGYPALDGANNRPGFCYDTALLLPEFNPMAVPLPEASWTGNGGLVASPLSTVLVFAASSGLTKAQLQAAFGIDAAIDISTFNALADALNKGASGPGLAVLKADVKVQNMVTLGASVLNNNSAAYASYAILVDQAIGQQIVQNAAAAASQQQGAAQGRHLLEGAPIPVDLSKVASVGSLLQFSMASASSNPDPSVRSSLAPGLSSDFLSAATAATANLNAQADAATNAVDVEKTSFYAQSVLADQLLALRTGAMTPQQFAAATSPDAMAAALAATQLPGRVAAPGTGAAATLGSAPVAGAGGAGGGGSGGLSRTAIILIAVAAVIAGLTILAVITWGAVAFARAHSTDDLPEHETSVAMSGDSRALWWRSPLWGRADSGSAPSGQTTQAGSSSHKF</sequence>
<evidence type="ECO:0000256" key="2">
    <source>
        <dbReference type="SAM" id="Phobius"/>
    </source>
</evidence>
<comment type="caution">
    <text evidence="3">The sequence shown here is derived from an EMBL/GenBank/DDBJ whole genome shotgun (WGS) entry which is preliminary data.</text>
</comment>
<keyword evidence="2" id="KW-1133">Transmembrane helix</keyword>
<keyword evidence="2" id="KW-0472">Membrane</keyword>
<feature type="region of interest" description="Disordered" evidence="1">
    <location>
        <begin position="997"/>
        <end position="1016"/>
    </location>
</feature>
<name>A0ABR2Z3L8_9CHLO</name>
<feature type="region of interest" description="Disordered" evidence="1">
    <location>
        <begin position="212"/>
        <end position="235"/>
    </location>
</feature>
<protein>
    <recommendedName>
        <fullName evidence="5">PBP domain-containing protein</fullName>
    </recommendedName>
</protein>
<keyword evidence="4" id="KW-1185">Reference proteome</keyword>
<proteinExistence type="predicted"/>
<feature type="transmembrane region" description="Helical" evidence="2">
    <location>
        <begin position="936"/>
        <end position="962"/>
    </location>
</feature>
<evidence type="ECO:0008006" key="5">
    <source>
        <dbReference type="Google" id="ProtNLM"/>
    </source>
</evidence>
<dbReference type="Proteomes" id="UP001491310">
    <property type="component" value="Unassembled WGS sequence"/>
</dbReference>
<keyword evidence="2" id="KW-0812">Transmembrane</keyword>
<dbReference type="EMBL" id="JALJOT010000001">
    <property type="protein sequence ID" value="KAK9918250.1"/>
    <property type="molecule type" value="Genomic_DNA"/>
</dbReference>
<organism evidence="3 4">
    <name type="scientific">Coccomyxa subellipsoidea</name>
    <dbReference type="NCBI Taxonomy" id="248742"/>
    <lineage>
        <taxon>Eukaryota</taxon>
        <taxon>Viridiplantae</taxon>
        <taxon>Chlorophyta</taxon>
        <taxon>core chlorophytes</taxon>
        <taxon>Trebouxiophyceae</taxon>
        <taxon>Trebouxiophyceae incertae sedis</taxon>
        <taxon>Coccomyxaceae</taxon>
        <taxon>Coccomyxa</taxon>
    </lineage>
</organism>
<evidence type="ECO:0000313" key="3">
    <source>
        <dbReference type="EMBL" id="KAK9918250.1"/>
    </source>
</evidence>